<reference evidence="1 2" key="1">
    <citation type="submission" date="2022-03" db="EMBL/GenBank/DDBJ databases">
        <authorList>
            <person name="Nunn A."/>
            <person name="Chopra R."/>
            <person name="Nunn A."/>
            <person name="Contreras Garrido A."/>
        </authorList>
    </citation>
    <scope>NUCLEOTIDE SEQUENCE [LARGE SCALE GENOMIC DNA]</scope>
</reference>
<dbReference type="Proteomes" id="UP000836841">
    <property type="component" value="Chromosome 1"/>
</dbReference>
<organism evidence="1 2">
    <name type="scientific">Thlaspi arvense</name>
    <name type="common">Field penny-cress</name>
    <dbReference type="NCBI Taxonomy" id="13288"/>
    <lineage>
        <taxon>Eukaryota</taxon>
        <taxon>Viridiplantae</taxon>
        <taxon>Streptophyta</taxon>
        <taxon>Embryophyta</taxon>
        <taxon>Tracheophyta</taxon>
        <taxon>Spermatophyta</taxon>
        <taxon>Magnoliopsida</taxon>
        <taxon>eudicotyledons</taxon>
        <taxon>Gunneridae</taxon>
        <taxon>Pentapetalae</taxon>
        <taxon>rosids</taxon>
        <taxon>malvids</taxon>
        <taxon>Brassicales</taxon>
        <taxon>Brassicaceae</taxon>
        <taxon>Thlaspideae</taxon>
        <taxon>Thlaspi</taxon>
    </lineage>
</organism>
<evidence type="ECO:0000313" key="1">
    <source>
        <dbReference type="EMBL" id="CAH2036037.1"/>
    </source>
</evidence>
<evidence type="ECO:0000313" key="2">
    <source>
        <dbReference type="Proteomes" id="UP000836841"/>
    </source>
</evidence>
<keyword evidence="2" id="KW-1185">Reference proteome</keyword>
<gene>
    <name evidence="1" type="ORF">TAV2_LOCUS742</name>
</gene>
<proteinExistence type="predicted"/>
<sequence>MSITTVYFELNEACKRNHVVITMNSVLRMISTLCMVETLARMTSGQTKQDRTAFLDTGLTANLLLLLKRTIQVKSDVASYIHGSPELMGFGLLKDIGIHQA</sequence>
<accession>A0AAU9RAY8</accession>
<name>A0AAU9RAY8_THLAR</name>
<dbReference type="AlphaFoldDB" id="A0AAU9RAY8"/>
<dbReference type="EMBL" id="OU466857">
    <property type="protein sequence ID" value="CAH2036037.1"/>
    <property type="molecule type" value="Genomic_DNA"/>
</dbReference>
<protein>
    <submittedName>
        <fullName evidence="1">Uncharacterized protein</fullName>
    </submittedName>
</protein>